<evidence type="ECO:0000313" key="5">
    <source>
        <dbReference type="Proteomes" id="UP000785679"/>
    </source>
</evidence>
<dbReference type="AlphaFoldDB" id="A0A8J8SXD4"/>
<evidence type="ECO:0000256" key="2">
    <source>
        <dbReference type="SAM" id="MobiDB-lite"/>
    </source>
</evidence>
<feature type="domain" description="C2H2-type" evidence="3">
    <location>
        <begin position="448"/>
        <end position="478"/>
    </location>
</feature>
<dbReference type="OrthoDB" id="21530at2759"/>
<dbReference type="PROSITE" id="PS50157">
    <property type="entry name" value="ZINC_FINGER_C2H2_2"/>
    <property type="match status" value="1"/>
</dbReference>
<evidence type="ECO:0000256" key="1">
    <source>
        <dbReference type="PROSITE-ProRule" id="PRU00042"/>
    </source>
</evidence>
<dbReference type="InterPro" id="IPR013087">
    <property type="entry name" value="Znf_C2H2_type"/>
</dbReference>
<dbReference type="EMBL" id="RRYP01018125">
    <property type="protein sequence ID" value="TNV73773.1"/>
    <property type="molecule type" value="Genomic_DNA"/>
</dbReference>
<dbReference type="GO" id="GO:0008270">
    <property type="term" value="F:zinc ion binding"/>
    <property type="evidence" value="ECO:0007669"/>
    <property type="project" value="UniProtKB-KW"/>
</dbReference>
<keyword evidence="1" id="KW-0863">Zinc-finger</keyword>
<gene>
    <name evidence="4" type="ORF">FGO68_gene16452</name>
</gene>
<dbReference type="SMART" id="SM00355">
    <property type="entry name" value="ZnF_C2H2"/>
    <property type="match status" value="1"/>
</dbReference>
<feature type="compositionally biased region" description="Low complexity" evidence="2">
    <location>
        <begin position="102"/>
        <end position="129"/>
    </location>
</feature>
<name>A0A8J8SXD4_HALGN</name>
<feature type="region of interest" description="Disordered" evidence="2">
    <location>
        <begin position="1"/>
        <end position="54"/>
    </location>
</feature>
<protein>
    <recommendedName>
        <fullName evidence="3">C2H2-type domain-containing protein</fullName>
    </recommendedName>
</protein>
<sequence length="607" mass="66724">MSTNTQTRAAANLKRCGLKVNNKENVPRAGENQAKKSDEELVRGAQEESGFDIKRVDQNLHAQHEIKMDYHQARQEISGKVTPPPSSTSPLDDHMMMSGGAQKQQSSTYSSSSRSKGGSPTTPETTTMFTTPSLTMSALLGKRGFTQAGGHFQVNPFNLAQQHGFRTPQRTGFLEQALQNLATGGCGMPQMIHTEKMSVPGSFPIVPTTPQIMNVCGGGVSALTSQLLEQVKLRQGPNLSQTIEEMKLSHSQNIFKPISISPSQTQNESLTNGKPFSEPIETNKHTQPQFIVPPYDPTLDYMTLFVKKYAQNQQLISTFSDILSQRNCLLAEVLNEEHLASLEQIKDQRATILPSAQFDQILPVDPKIIQSDILKAPQITERAMSETNHQILGAAPQRTQIQVGGGGVLTNTMDGDEEPSNVSSLNRWYSSGRKRHFRRCNNEIQKIFECPYQTCGKTYGSEGSLNLHMKTKHAAGSKTDREKFAREVILAVRAGHEISDEQLERMRTLPPGLIEQSASELSFLSDFLLHPSFKQARKRLEPFLISGGQKPEEVHAFLVKFAPALARSPNSSGGLMNDADTNRISTPTAFAAGNLIHQSSSLTSVTA</sequence>
<feature type="region of interest" description="Disordered" evidence="2">
    <location>
        <begin position="76"/>
        <end position="129"/>
    </location>
</feature>
<evidence type="ECO:0000313" key="4">
    <source>
        <dbReference type="EMBL" id="TNV73773.1"/>
    </source>
</evidence>
<keyword evidence="1" id="KW-0479">Metal-binding</keyword>
<comment type="caution">
    <text evidence="4">The sequence shown here is derived from an EMBL/GenBank/DDBJ whole genome shotgun (WGS) entry which is preliminary data.</text>
</comment>
<proteinExistence type="predicted"/>
<keyword evidence="5" id="KW-1185">Reference proteome</keyword>
<organism evidence="4 5">
    <name type="scientific">Halteria grandinella</name>
    <dbReference type="NCBI Taxonomy" id="5974"/>
    <lineage>
        <taxon>Eukaryota</taxon>
        <taxon>Sar</taxon>
        <taxon>Alveolata</taxon>
        <taxon>Ciliophora</taxon>
        <taxon>Intramacronucleata</taxon>
        <taxon>Spirotrichea</taxon>
        <taxon>Stichotrichia</taxon>
        <taxon>Sporadotrichida</taxon>
        <taxon>Halteriidae</taxon>
        <taxon>Halteria</taxon>
    </lineage>
</organism>
<evidence type="ECO:0000259" key="3">
    <source>
        <dbReference type="PROSITE" id="PS50157"/>
    </source>
</evidence>
<dbReference type="Proteomes" id="UP000785679">
    <property type="component" value="Unassembled WGS sequence"/>
</dbReference>
<accession>A0A8J8SXD4</accession>
<dbReference type="PROSITE" id="PS00028">
    <property type="entry name" value="ZINC_FINGER_C2H2_1"/>
    <property type="match status" value="1"/>
</dbReference>
<dbReference type="Gene3D" id="3.30.160.60">
    <property type="entry name" value="Classic Zinc Finger"/>
    <property type="match status" value="1"/>
</dbReference>
<feature type="compositionally biased region" description="Basic and acidic residues" evidence="2">
    <location>
        <begin position="33"/>
        <end position="54"/>
    </location>
</feature>
<reference evidence="4" key="1">
    <citation type="submission" date="2019-06" db="EMBL/GenBank/DDBJ databases">
        <authorList>
            <person name="Zheng W."/>
        </authorList>
    </citation>
    <scope>NUCLEOTIDE SEQUENCE</scope>
    <source>
        <strain evidence="4">QDHG01</strain>
    </source>
</reference>
<keyword evidence="1" id="KW-0862">Zinc</keyword>